<evidence type="ECO:0000256" key="3">
    <source>
        <dbReference type="ARBA" id="ARBA00022741"/>
    </source>
</evidence>
<dbReference type="InterPro" id="IPR003439">
    <property type="entry name" value="ABC_transporter-like_ATP-bd"/>
</dbReference>
<dbReference type="GO" id="GO:0015833">
    <property type="term" value="P:peptide transport"/>
    <property type="evidence" value="ECO:0007669"/>
    <property type="project" value="InterPro"/>
</dbReference>
<gene>
    <name evidence="8" type="ORF">DQ226_09045</name>
    <name evidence="7" type="ORF">R3P82_05210</name>
</gene>
<evidence type="ECO:0000256" key="2">
    <source>
        <dbReference type="ARBA" id="ARBA00022448"/>
    </source>
</evidence>
<feature type="region of interest" description="Disordered" evidence="5">
    <location>
        <begin position="1"/>
        <end position="21"/>
    </location>
</feature>
<dbReference type="GeneID" id="97369985"/>
<evidence type="ECO:0000259" key="6">
    <source>
        <dbReference type="PROSITE" id="PS50893"/>
    </source>
</evidence>
<protein>
    <submittedName>
        <fullName evidence="7 8">ABC transporter ATP-binding protein</fullName>
    </submittedName>
</protein>
<dbReference type="SUPFAM" id="SSF52540">
    <property type="entry name" value="P-loop containing nucleoside triphosphate hydrolases"/>
    <property type="match status" value="1"/>
</dbReference>
<dbReference type="GO" id="GO:0005524">
    <property type="term" value="F:ATP binding"/>
    <property type="evidence" value="ECO:0007669"/>
    <property type="project" value="UniProtKB-KW"/>
</dbReference>
<dbReference type="GO" id="GO:0016887">
    <property type="term" value="F:ATP hydrolysis activity"/>
    <property type="evidence" value="ECO:0007669"/>
    <property type="project" value="InterPro"/>
</dbReference>
<dbReference type="EMBL" id="JAWLKJ010000001">
    <property type="protein sequence ID" value="MDV6298504.1"/>
    <property type="molecule type" value="Genomic_DNA"/>
</dbReference>
<sequence>MTVPSPHLTGSAEPENARPPADADVVVDEHGADKLVVDHVTVEYHTRKGTVHAVSDVSLTVPRGSTLALVGESGCGKSSLGRAMLQLPRPNSGRVMVDDTDLCSLSGAALTRARKMIQMVFQDPVSSLNPRRRVRDIVAEGLEIQGVDGGREEIRRRVDSALEAVGLDPEHAGGRRPSEFSGGQCQRIALARALVLEPEVLVCDEPVSALDVSVQAQILNLLEEMKERYRLTMIFISHDLSVVHNIADRVAVMYLGTVCEVADTESLYRAPAHPYTMLLISSAPTLGGTLADTLGEDSITATSSELPSPLNPPSGCRFRTRCPLATDICATERPPLVDIAPGHQVACHHPLQENR</sequence>
<proteinExistence type="inferred from homology"/>
<dbReference type="Pfam" id="PF00005">
    <property type="entry name" value="ABC_tran"/>
    <property type="match status" value="1"/>
</dbReference>
<dbReference type="InterPro" id="IPR017871">
    <property type="entry name" value="ABC_transporter-like_CS"/>
</dbReference>
<dbReference type="NCBIfam" id="TIGR01727">
    <property type="entry name" value="oligo_HPY"/>
    <property type="match status" value="1"/>
</dbReference>
<name>A0A365PA14_9ACTN</name>
<evidence type="ECO:0000256" key="4">
    <source>
        <dbReference type="ARBA" id="ARBA00022840"/>
    </source>
</evidence>
<reference evidence="8 9" key="1">
    <citation type="submission" date="2018-06" db="EMBL/GenBank/DDBJ databases">
        <title>Whole genome sequencing of four bacterial strains from South Shetland trench revealing bio-synthetic gene clusters.</title>
        <authorList>
            <person name="Abdel-Mageed W.M."/>
            <person name="Lehri B."/>
            <person name="Jarmusch S.A."/>
            <person name="Miranda K."/>
            <person name="Goodfellow M."/>
            <person name="Jaspars M."/>
            <person name="Karlyshev A.V."/>
        </authorList>
    </citation>
    <scope>NUCLEOTIDE SEQUENCE [LARGE SCALE GENOMIC DNA]</scope>
    <source>
        <strain evidence="8 9">SST1</strain>
    </source>
</reference>
<evidence type="ECO:0000313" key="7">
    <source>
        <dbReference type="EMBL" id="MDV6298504.1"/>
    </source>
</evidence>
<organism evidence="8 9">
    <name type="scientific">Dietzia maris</name>
    <dbReference type="NCBI Taxonomy" id="37915"/>
    <lineage>
        <taxon>Bacteria</taxon>
        <taxon>Bacillati</taxon>
        <taxon>Actinomycetota</taxon>
        <taxon>Actinomycetes</taxon>
        <taxon>Mycobacteriales</taxon>
        <taxon>Dietziaceae</taxon>
        <taxon>Dietzia</taxon>
    </lineage>
</organism>
<dbReference type="AlphaFoldDB" id="A0A365PA14"/>
<dbReference type="GO" id="GO:0055085">
    <property type="term" value="P:transmembrane transport"/>
    <property type="evidence" value="ECO:0007669"/>
    <property type="project" value="UniProtKB-ARBA"/>
</dbReference>
<evidence type="ECO:0000313" key="9">
    <source>
        <dbReference type="Proteomes" id="UP000252187"/>
    </source>
</evidence>
<comment type="similarity">
    <text evidence="1">Belongs to the ABC transporter superfamily.</text>
</comment>
<dbReference type="SMART" id="SM00382">
    <property type="entry name" value="AAA"/>
    <property type="match status" value="1"/>
</dbReference>
<dbReference type="PANTHER" id="PTHR43776:SF7">
    <property type="entry name" value="D,D-DIPEPTIDE TRANSPORT ATP-BINDING PROTEIN DDPF-RELATED"/>
    <property type="match status" value="1"/>
</dbReference>
<dbReference type="InterPro" id="IPR027417">
    <property type="entry name" value="P-loop_NTPase"/>
</dbReference>
<feature type="domain" description="ABC transporter" evidence="6">
    <location>
        <begin position="35"/>
        <end position="280"/>
    </location>
</feature>
<dbReference type="Gene3D" id="3.40.50.300">
    <property type="entry name" value="P-loop containing nucleotide triphosphate hydrolases"/>
    <property type="match status" value="1"/>
</dbReference>
<dbReference type="EMBL" id="QNTT01000020">
    <property type="protein sequence ID" value="RBA36257.1"/>
    <property type="molecule type" value="Genomic_DNA"/>
</dbReference>
<dbReference type="Pfam" id="PF08352">
    <property type="entry name" value="oligo_HPY"/>
    <property type="match status" value="1"/>
</dbReference>
<dbReference type="Proteomes" id="UP000252187">
    <property type="component" value="Unassembled WGS sequence"/>
</dbReference>
<dbReference type="RefSeq" id="WP_119192567.1">
    <property type="nucleotide sequence ID" value="NZ_JAWLKJ010000001.1"/>
</dbReference>
<dbReference type="PROSITE" id="PS00211">
    <property type="entry name" value="ABC_TRANSPORTER_1"/>
    <property type="match status" value="1"/>
</dbReference>
<dbReference type="FunFam" id="3.40.50.300:FF:000016">
    <property type="entry name" value="Oligopeptide ABC transporter ATP-binding component"/>
    <property type="match status" value="1"/>
</dbReference>
<keyword evidence="2" id="KW-0813">Transport</keyword>
<dbReference type="CDD" id="cd03257">
    <property type="entry name" value="ABC_NikE_OppD_transporters"/>
    <property type="match status" value="1"/>
</dbReference>
<dbReference type="PROSITE" id="PS50893">
    <property type="entry name" value="ABC_TRANSPORTER_2"/>
    <property type="match status" value="1"/>
</dbReference>
<dbReference type="InterPro" id="IPR050319">
    <property type="entry name" value="ABC_transp_ATP-bind"/>
</dbReference>
<dbReference type="PANTHER" id="PTHR43776">
    <property type="entry name" value="TRANSPORT ATP-BINDING PROTEIN"/>
    <property type="match status" value="1"/>
</dbReference>
<keyword evidence="4 8" id="KW-0067">ATP-binding</keyword>
<dbReference type="InterPro" id="IPR003593">
    <property type="entry name" value="AAA+_ATPase"/>
</dbReference>
<comment type="caution">
    <text evidence="8">The sequence shown here is derived from an EMBL/GenBank/DDBJ whole genome shotgun (WGS) entry which is preliminary data.</text>
</comment>
<evidence type="ECO:0000256" key="1">
    <source>
        <dbReference type="ARBA" id="ARBA00005417"/>
    </source>
</evidence>
<dbReference type="InterPro" id="IPR013563">
    <property type="entry name" value="Oligopep_ABC_C"/>
</dbReference>
<dbReference type="Proteomes" id="UP001185873">
    <property type="component" value="Unassembled WGS sequence"/>
</dbReference>
<accession>A0A365PA14</accession>
<evidence type="ECO:0000313" key="8">
    <source>
        <dbReference type="EMBL" id="RBA36257.1"/>
    </source>
</evidence>
<keyword evidence="3" id="KW-0547">Nucleotide-binding</keyword>
<evidence type="ECO:0000256" key="5">
    <source>
        <dbReference type="SAM" id="MobiDB-lite"/>
    </source>
</evidence>
<reference evidence="7" key="2">
    <citation type="submission" date="2023-10" db="EMBL/GenBank/DDBJ databases">
        <title>Development of a sustainable strategy for remediation of hydrocarbon-contaminated territories based on the waste exchange concept.</title>
        <authorList>
            <person name="Krivoruchko A."/>
        </authorList>
    </citation>
    <scope>NUCLEOTIDE SEQUENCE</scope>
    <source>
        <strain evidence="7">IEGM 1175</strain>
    </source>
</reference>